<dbReference type="AlphaFoldDB" id="A0A9N7YG54"/>
<protein>
    <submittedName>
        <fullName evidence="2">Uncharacterized protein</fullName>
    </submittedName>
</protein>
<evidence type="ECO:0000256" key="1">
    <source>
        <dbReference type="SAM" id="MobiDB-lite"/>
    </source>
</evidence>
<sequence>MFTPMGRVGGQVSQVNNLAGEEAVDRAMVLAYVPCFRDTSEYAKPEVYIEKEKSHLGKRASERKGKIPKDDWDSQRPA</sequence>
<evidence type="ECO:0000313" key="2">
    <source>
        <dbReference type="EMBL" id="CAB1424336.1"/>
    </source>
</evidence>
<accession>A0A9N7YG54</accession>
<gene>
    <name evidence="2" type="ORF">PLEPLA_LOCUS12261</name>
</gene>
<evidence type="ECO:0000313" key="3">
    <source>
        <dbReference type="Proteomes" id="UP001153269"/>
    </source>
</evidence>
<name>A0A9N7YG54_PLEPL</name>
<comment type="caution">
    <text evidence="2">The sequence shown here is derived from an EMBL/GenBank/DDBJ whole genome shotgun (WGS) entry which is preliminary data.</text>
</comment>
<dbReference type="EMBL" id="CADEAL010000724">
    <property type="protein sequence ID" value="CAB1424336.1"/>
    <property type="molecule type" value="Genomic_DNA"/>
</dbReference>
<dbReference type="Proteomes" id="UP001153269">
    <property type="component" value="Unassembled WGS sequence"/>
</dbReference>
<organism evidence="2 3">
    <name type="scientific">Pleuronectes platessa</name>
    <name type="common">European plaice</name>
    <dbReference type="NCBI Taxonomy" id="8262"/>
    <lineage>
        <taxon>Eukaryota</taxon>
        <taxon>Metazoa</taxon>
        <taxon>Chordata</taxon>
        <taxon>Craniata</taxon>
        <taxon>Vertebrata</taxon>
        <taxon>Euteleostomi</taxon>
        <taxon>Actinopterygii</taxon>
        <taxon>Neopterygii</taxon>
        <taxon>Teleostei</taxon>
        <taxon>Neoteleostei</taxon>
        <taxon>Acanthomorphata</taxon>
        <taxon>Carangaria</taxon>
        <taxon>Pleuronectiformes</taxon>
        <taxon>Pleuronectoidei</taxon>
        <taxon>Pleuronectidae</taxon>
        <taxon>Pleuronectes</taxon>
    </lineage>
</organism>
<feature type="region of interest" description="Disordered" evidence="1">
    <location>
        <begin position="55"/>
        <end position="78"/>
    </location>
</feature>
<reference evidence="2" key="1">
    <citation type="submission" date="2020-03" db="EMBL/GenBank/DDBJ databases">
        <authorList>
            <person name="Weist P."/>
        </authorList>
    </citation>
    <scope>NUCLEOTIDE SEQUENCE</scope>
</reference>
<proteinExistence type="predicted"/>
<keyword evidence="3" id="KW-1185">Reference proteome</keyword>